<dbReference type="Gene3D" id="3.30.450.20">
    <property type="entry name" value="PAS domain"/>
    <property type="match status" value="1"/>
</dbReference>
<dbReference type="CDD" id="cd00082">
    <property type="entry name" value="HisKA"/>
    <property type="match status" value="1"/>
</dbReference>
<gene>
    <name evidence="10" type="ORF">ROR02_02150</name>
</gene>
<dbReference type="GO" id="GO:0030295">
    <property type="term" value="F:protein kinase activator activity"/>
    <property type="evidence" value="ECO:0007669"/>
    <property type="project" value="TreeGrafter"/>
</dbReference>
<accession>A0A512H3P6</accession>
<evidence type="ECO:0000256" key="7">
    <source>
        <dbReference type="SAM" id="Phobius"/>
    </source>
</evidence>
<keyword evidence="7" id="KW-0472">Membrane</keyword>
<dbReference type="SUPFAM" id="SSF158472">
    <property type="entry name" value="HAMP domain-like"/>
    <property type="match status" value="1"/>
</dbReference>
<dbReference type="InterPro" id="IPR050351">
    <property type="entry name" value="BphY/WalK/GraS-like"/>
</dbReference>
<dbReference type="Gene3D" id="6.10.340.10">
    <property type="match status" value="1"/>
</dbReference>
<evidence type="ECO:0000256" key="5">
    <source>
        <dbReference type="ARBA" id="ARBA00022679"/>
    </source>
</evidence>
<dbReference type="Proteomes" id="UP000321567">
    <property type="component" value="Unassembled WGS sequence"/>
</dbReference>
<dbReference type="InterPro" id="IPR036097">
    <property type="entry name" value="HisK_dim/P_sf"/>
</dbReference>
<name>A0A512H3P6_9PROT</name>
<dbReference type="InterPro" id="IPR004358">
    <property type="entry name" value="Sig_transdc_His_kin-like_C"/>
</dbReference>
<feature type="domain" description="HAMP" evidence="9">
    <location>
        <begin position="385"/>
        <end position="437"/>
    </location>
</feature>
<dbReference type="SMART" id="SM00388">
    <property type="entry name" value="HisKA"/>
    <property type="match status" value="1"/>
</dbReference>
<feature type="domain" description="Histidine kinase" evidence="8">
    <location>
        <begin position="625"/>
        <end position="844"/>
    </location>
</feature>
<dbReference type="EMBL" id="BJZO01000003">
    <property type="protein sequence ID" value="GEO80084.1"/>
    <property type="molecule type" value="Genomic_DNA"/>
</dbReference>
<dbReference type="AlphaFoldDB" id="A0A512H3P6"/>
<protein>
    <recommendedName>
        <fullName evidence="3">histidine kinase</fullName>
        <ecNumber evidence="3">2.7.13.3</ecNumber>
    </recommendedName>
</protein>
<dbReference type="InterPro" id="IPR035965">
    <property type="entry name" value="PAS-like_dom_sf"/>
</dbReference>
<dbReference type="CDD" id="cd06225">
    <property type="entry name" value="HAMP"/>
    <property type="match status" value="1"/>
</dbReference>
<evidence type="ECO:0000256" key="1">
    <source>
        <dbReference type="ARBA" id="ARBA00000085"/>
    </source>
</evidence>
<dbReference type="InterPro" id="IPR005467">
    <property type="entry name" value="His_kinase_dom"/>
</dbReference>
<dbReference type="PROSITE" id="PS50885">
    <property type="entry name" value="HAMP"/>
    <property type="match status" value="1"/>
</dbReference>
<dbReference type="GO" id="GO:0007234">
    <property type="term" value="P:osmosensory signaling via phosphorelay pathway"/>
    <property type="evidence" value="ECO:0007669"/>
    <property type="project" value="TreeGrafter"/>
</dbReference>
<evidence type="ECO:0000256" key="4">
    <source>
        <dbReference type="ARBA" id="ARBA00022553"/>
    </source>
</evidence>
<dbReference type="Pfam" id="PF02518">
    <property type="entry name" value="HATPase_c"/>
    <property type="match status" value="1"/>
</dbReference>
<keyword evidence="5" id="KW-0808">Transferase</keyword>
<keyword evidence="7" id="KW-1133">Transmembrane helix</keyword>
<keyword evidence="11" id="KW-1185">Reference proteome</keyword>
<evidence type="ECO:0000256" key="3">
    <source>
        <dbReference type="ARBA" id="ARBA00012438"/>
    </source>
</evidence>
<dbReference type="SUPFAM" id="SSF55874">
    <property type="entry name" value="ATPase domain of HSP90 chaperone/DNA topoisomerase II/histidine kinase"/>
    <property type="match status" value="1"/>
</dbReference>
<organism evidence="10 11">
    <name type="scientific">Pararhodospirillum oryzae</name>
    <dbReference type="NCBI Taxonomy" id="478448"/>
    <lineage>
        <taxon>Bacteria</taxon>
        <taxon>Pseudomonadati</taxon>
        <taxon>Pseudomonadota</taxon>
        <taxon>Alphaproteobacteria</taxon>
        <taxon>Rhodospirillales</taxon>
        <taxon>Rhodospirillaceae</taxon>
        <taxon>Pararhodospirillum</taxon>
    </lineage>
</organism>
<evidence type="ECO:0000313" key="10">
    <source>
        <dbReference type="EMBL" id="GEO80084.1"/>
    </source>
</evidence>
<dbReference type="GO" id="GO:0000155">
    <property type="term" value="F:phosphorelay sensor kinase activity"/>
    <property type="evidence" value="ECO:0007669"/>
    <property type="project" value="InterPro"/>
</dbReference>
<dbReference type="SMART" id="SM00387">
    <property type="entry name" value="HATPase_c"/>
    <property type="match status" value="1"/>
</dbReference>
<dbReference type="SUPFAM" id="SSF47384">
    <property type="entry name" value="Homodimeric domain of signal transducing histidine kinase"/>
    <property type="match status" value="1"/>
</dbReference>
<sequence length="846" mass="93003">MTHRSLRSLLLASTVLIMLASGAMIGTVAYRYATVAVAEVSSDLRREMTRRVIDHIRVRLEEATASLEEAAESLENGLFSTQDSEQIERVFLLEVTSNPSVTSMILGFEDGSMLGATEIGVPRIEGPGTPTQGPEPFGYVLKTDGPAPALFHKIPVDERGDAVGLTITVPGYDVRERSWYQAATKATPPSDTGALWSDIFALTTGDDMALPVSRWVNRPDGSRIALLSAHVFLSQLTPFLTHLHDDLPGLSFIIDQRGLLVANSLGESVIHRGMRDRGLSLKAARDSTSPLIAAAARMIATMDDALAPDGTRGALPATLSLNQDGDRYFVETTPLVLGRGLTWRVVTVVPESAYMAPLRIGNQRTVALIVASVLLMAGVMALVARHILRPLGELTESVRAVARGDYTRILDINRRDEIGELARSVNTMTLQLRHTQEALDRRLAEVSAAEARFDALFENAEIAIWNKDMSPLLVRFAQMRANGVTDLDAWLDAHPGAVRDLHDTMRVIHVNRATLTLFGAENETAFLENMDQILTKEVEGRIRDLLLAVWSGIGPFQGEISLRTLKGERLDVYVTLPVPHSIDGARSVPVTLLDVTGLRRTEERLRSNTLELERSNSDLDSFAYASAHDLREPLRNITSYTTLLSRRLADRLSDEEREFFSYVHGGALRMDDLVCDLLEFSRVGRAGDVPEPVALSEVVDAVRETFDEQLRACGGRLVFPPELPTVVGVRRDLDQLFSNLIANAIKYRSPEHAPVITLGARRDGPFWHLTLADNGIGLESGHGYEERIFRLFQRLHARSEHGGGTGIGLAICRKVVEHHGGRIWAVSPGPGLGTTFHFTLPLWPQS</sequence>
<dbReference type="SUPFAM" id="SSF55785">
    <property type="entry name" value="PYP-like sensor domain (PAS domain)"/>
    <property type="match status" value="1"/>
</dbReference>
<dbReference type="InterPro" id="IPR036890">
    <property type="entry name" value="HATPase_C_sf"/>
</dbReference>
<evidence type="ECO:0000256" key="2">
    <source>
        <dbReference type="ARBA" id="ARBA00004370"/>
    </source>
</evidence>
<dbReference type="InterPro" id="IPR003660">
    <property type="entry name" value="HAMP_dom"/>
</dbReference>
<reference evidence="10 11" key="1">
    <citation type="submission" date="2019-07" db="EMBL/GenBank/DDBJ databases">
        <title>Whole genome shotgun sequence of Rhodospirillum oryzae NBRC 107573.</title>
        <authorList>
            <person name="Hosoyama A."/>
            <person name="Uohara A."/>
            <person name="Ohji S."/>
            <person name="Ichikawa N."/>
        </authorList>
    </citation>
    <scope>NUCLEOTIDE SEQUENCE [LARGE SCALE GENOMIC DNA]</scope>
    <source>
        <strain evidence="10 11">NBRC 107573</strain>
    </source>
</reference>
<dbReference type="GO" id="GO:0016020">
    <property type="term" value="C:membrane"/>
    <property type="evidence" value="ECO:0007669"/>
    <property type="project" value="UniProtKB-SubCell"/>
</dbReference>
<evidence type="ECO:0000313" key="11">
    <source>
        <dbReference type="Proteomes" id="UP000321567"/>
    </source>
</evidence>
<dbReference type="Pfam" id="PF00512">
    <property type="entry name" value="HisKA"/>
    <property type="match status" value="1"/>
</dbReference>
<dbReference type="PROSITE" id="PS50109">
    <property type="entry name" value="HIS_KIN"/>
    <property type="match status" value="1"/>
</dbReference>
<dbReference type="InterPro" id="IPR003594">
    <property type="entry name" value="HATPase_dom"/>
</dbReference>
<dbReference type="Gene3D" id="1.10.287.130">
    <property type="match status" value="1"/>
</dbReference>
<dbReference type="PRINTS" id="PR00344">
    <property type="entry name" value="BCTRLSENSOR"/>
</dbReference>
<dbReference type="PANTHER" id="PTHR42878">
    <property type="entry name" value="TWO-COMPONENT HISTIDINE KINASE"/>
    <property type="match status" value="1"/>
</dbReference>
<dbReference type="Gene3D" id="3.30.565.10">
    <property type="entry name" value="Histidine kinase-like ATPase, C-terminal domain"/>
    <property type="match status" value="1"/>
</dbReference>
<dbReference type="RefSeq" id="WP_170244904.1">
    <property type="nucleotide sequence ID" value="NZ_BJZO01000003.1"/>
</dbReference>
<dbReference type="GO" id="GO:0000156">
    <property type="term" value="F:phosphorelay response regulator activity"/>
    <property type="evidence" value="ECO:0007669"/>
    <property type="project" value="TreeGrafter"/>
</dbReference>
<keyword evidence="4" id="KW-0597">Phosphoprotein</keyword>
<proteinExistence type="predicted"/>
<dbReference type="Pfam" id="PF00672">
    <property type="entry name" value="HAMP"/>
    <property type="match status" value="1"/>
</dbReference>
<keyword evidence="6" id="KW-0418">Kinase</keyword>
<dbReference type="EC" id="2.7.13.3" evidence="3"/>
<keyword evidence="7" id="KW-0812">Transmembrane</keyword>
<comment type="subcellular location">
    <subcellularLocation>
        <location evidence="2">Membrane</location>
    </subcellularLocation>
</comment>
<evidence type="ECO:0000259" key="8">
    <source>
        <dbReference type="PROSITE" id="PS50109"/>
    </source>
</evidence>
<evidence type="ECO:0000256" key="6">
    <source>
        <dbReference type="ARBA" id="ARBA00022777"/>
    </source>
</evidence>
<comment type="catalytic activity">
    <reaction evidence="1">
        <text>ATP + protein L-histidine = ADP + protein N-phospho-L-histidine.</text>
        <dbReference type="EC" id="2.7.13.3"/>
    </reaction>
</comment>
<dbReference type="InterPro" id="IPR003661">
    <property type="entry name" value="HisK_dim/P_dom"/>
</dbReference>
<feature type="transmembrane region" description="Helical" evidence="7">
    <location>
        <begin position="365"/>
        <end position="384"/>
    </location>
</feature>
<evidence type="ECO:0000259" key="9">
    <source>
        <dbReference type="PROSITE" id="PS50885"/>
    </source>
</evidence>
<dbReference type="SMART" id="SM00304">
    <property type="entry name" value="HAMP"/>
    <property type="match status" value="1"/>
</dbReference>
<dbReference type="PANTHER" id="PTHR42878:SF15">
    <property type="entry name" value="BACTERIOPHYTOCHROME"/>
    <property type="match status" value="1"/>
</dbReference>
<comment type="caution">
    <text evidence="10">The sequence shown here is derived from an EMBL/GenBank/DDBJ whole genome shotgun (WGS) entry which is preliminary data.</text>
</comment>